<evidence type="ECO:0000256" key="4">
    <source>
        <dbReference type="ARBA" id="ARBA00022692"/>
    </source>
</evidence>
<keyword evidence="4 7" id="KW-0812">Transmembrane</keyword>
<sequence length="334" mass="37023">MNMTLPLKSRPEVTVCIACRNEEANAEAIAAAVCEKMESVGADFDIIFIDNESSDRTVEIVKGMCARDPRIKLIKNTRNYGQMRSPTHAIYEAGGRAVISMCADFQDSPDLLPEFVRRWRAGVPIVLGIREREKSGLILSAVRSMSYAMQRRFGDYQIIPNATGFGIYDAKVVRAIEQLNEPEPFFRGLLVETGYKIEQIPFARPPRAGGRSKNNFFTLLDFALNGLAGSSGNLLRAPLYVAFLFGLLTAACMLGAVWAAFAGQSWQLWLFAAMLEGQFTLLFLFLGLLGVQVKLISDRTRNQPLVLEEERVNFPPDYKGTASTPEYEKAGTGV</sequence>
<dbReference type="Gene3D" id="3.90.550.10">
    <property type="entry name" value="Spore Coat Polysaccharide Biosynthesis Protein SpsA, Chain A"/>
    <property type="match status" value="1"/>
</dbReference>
<evidence type="ECO:0000256" key="1">
    <source>
        <dbReference type="ARBA" id="ARBA00004141"/>
    </source>
</evidence>
<feature type="domain" description="Glycosyltransferase 2-like" evidence="8">
    <location>
        <begin position="14"/>
        <end position="163"/>
    </location>
</feature>
<keyword evidence="6 7" id="KW-0472">Membrane</keyword>
<organism evidence="9 10">
    <name type="scientific">Croceicoccus pelagius</name>
    <dbReference type="NCBI Taxonomy" id="1703341"/>
    <lineage>
        <taxon>Bacteria</taxon>
        <taxon>Pseudomonadati</taxon>
        <taxon>Pseudomonadota</taxon>
        <taxon>Alphaproteobacteria</taxon>
        <taxon>Sphingomonadales</taxon>
        <taxon>Erythrobacteraceae</taxon>
        <taxon>Croceicoccus</taxon>
    </lineage>
</organism>
<evidence type="ECO:0000313" key="9">
    <source>
        <dbReference type="EMBL" id="GGD50510.1"/>
    </source>
</evidence>
<reference evidence="9 10" key="1">
    <citation type="journal article" date="2014" name="Int. J. Syst. Evol. Microbiol.">
        <title>Complete genome sequence of Corynebacterium casei LMG S-19264T (=DSM 44701T), isolated from a smear-ripened cheese.</title>
        <authorList>
            <consortium name="US DOE Joint Genome Institute (JGI-PGF)"/>
            <person name="Walter F."/>
            <person name="Albersmeier A."/>
            <person name="Kalinowski J."/>
            <person name="Ruckert C."/>
        </authorList>
    </citation>
    <scope>NUCLEOTIDE SEQUENCE [LARGE SCALE GENOMIC DNA]</scope>
    <source>
        <strain evidence="9 10">CGMCC 1.15358</strain>
    </source>
</reference>
<keyword evidence="5 7" id="KW-1133">Transmembrane helix</keyword>
<comment type="subcellular location">
    <subcellularLocation>
        <location evidence="1">Membrane</location>
        <topology evidence="1">Multi-pass membrane protein</topology>
    </subcellularLocation>
</comment>
<keyword evidence="2" id="KW-0328">Glycosyltransferase</keyword>
<proteinExistence type="predicted"/>
<feature type="transmembrane region" description="Helical" evidence="7">
    <location>
        <begin position="239"/>
        <end position="262"/>
    </location>
</feature>
<dbReference type="InterPro" id="IPR050256">
    <property type="entry name" value="Glycosyltransferase_2"/>
</dbReference>
<keyword evidence="9" id="KW-0378">Hydrolase</keyword>
<accession>A0A916YLD8</accession>
<keyword evidence="3" id="KW-0808">Transferase</keyword>
<evidence type="ECO:0000256" key="6">
    <source>
        <dbReference type="ARBA" id="ARBA00023136"/>
    </source>
</evidence>
<dbReference type="EMBL" id="BMIO01000008">
    <property type="protein sequence ID" value="GGD50510.1"/>
    <property type="molecule type" value="Genomic_DNA"/>
</dbReference>
<evidence type="ECO:0000256" key="3">
    <source>
        <dbReference type="ARBA" id="ARBA00022679"/>
    </source>
</evidence>
<comment type="caution">
    <text evidence="9">The sequence shown here is derived from an EMBL/GenBank/DDBJ whole genome shotgun (WGS) entry which is preliminary data.</text>
</comment>
<protein>
    <submittedName>
        <fullName evidence="9">Glycosyl hydrolase</fullName>
    </submittedName>
</protein>
<evidence type="ECO:0000313" key="10">
    <source>
        <dbReference type="Proteomes" id="UP000598997"/>
    </source>
</evidence>
<evidence type="ECO:0000256" key="2">
    <source>
        <dbReference type="ARBA" id="ARBA00022676"/>
    </source>
</evidence>
<gene>
    <name evidence="9" type="ORF">GCM10010989_25870</name>
</gene>
<evidence type="ECO:0000259" key="8">
    <source>
        <dbReference type="Pfam" id="PF00535"/>
    </source>
</evidence>
<dbReference type="PANTHER" id="PTHR48090">
    <property type="entry name" value="UNDECAPRENYL-PHOSPHATE 4-DEOXY-4-FORMAMIDO-L-ARABINOSE TRANSFERASE-RELATED"/>
    <property type="match status" value="1"/>
</dbReference>
<dbReference type="Proteomes" id="UP000598997">
    <property type="component" value="Unassembled WGS sequence"/>
</dbReference>
<dbReference type="GO" id="GO:0016757">
    <property type="term" value="F:glycosyltransferase activity"/>
    <property type="evidence" value="ECO:0007669"/>
    <property type="project" value="UniProtKB-KW"/>
</dbReference>
<feature type="transmembrane region" description="Helical" evidence="7">
    <location>
        <begin position="268"/>
        <end position="291"/>
    </location>
</feature>
<dbReference type="InterPro" id="IPR029044">
    <property type="entry name" value="Nucleotide-diphossugar_trans"/>
</dbReference>
<dbReference type="GO" id="GO:0016787">
    <property type="term" value="F:hydrolase activity"/>
    <property type="evidence" value="ECO:0007669"/>
    <property type="project" value="UniProtKB-KW"/>
</dbReference>
<keyword evidence="10" id="KW-1185">Reference proteome</keyword>
<dbReference type="InterPro" id="IPR001173">
    <property type="entry name" value="Glyco_trans_2-like"/>
</dbReference>
<dbReference type="AlphaFoldDB" id="A0A916YLD8"/>
<evidence type="ECO:0000256" key="5">
    <source>
        <dbReference type="ARBA" id="ARBA00022989"/>
    </source>
</evidence>
<dbReference type="Pfam" id="PF00535">
    <property type="entry name" value="Glycos_transf_2"/>
    <property type="match status" value="1"/>
</dbReference>
<dbReference type="SUPFAM" id="SSF53448">
    <property type="entry name" value="Nucleotide-diphospho-sugar transferases"/>
    <property type="match status" value="1"/>
</dbReference>
<dbReference type="PANTHER" id="PTHR48090:SF1">
    <property type="entry name" value="PROPHAGE BACTOPRENOL GLUCOSYL TRANSFERASE HOMOLOG"/>
    <property type="match status" value="1"/>
</dbReference>
<dbReference type="GO" id="GO:0005886">
    <property type="term" value="C:plasma membrane"/>
    <property type="evidence" value="ECO:0007669"/>
    <property type="project" value="TreeGrafter"/>
</dbReference>
<name>A0A916YLD8_9SPHN</name>
<dbReference type="CDD" id="cd04187">
    <property type="entry name" value="DPM1_like_bac"/>
    <property type="match status" value="1"/>
</dbReference>
<evidence type="ECO:0000256" key="7">
    <source>
        <dbReference type="SAM" id="Phobius"/>
    </source>
</evidence>